<keyword evidence="1" id="KW-0175">Coiled coil</keyword>
<accession>A0ABQ5SJ24</accession>
<feature type="coiled-coil region" evidence="1">
    <location>
        <begin position="46"/>
        <end position="84"/>
    </location>
</feature>
<name>A0ABQ5SJ24_9CHLO</name>
<dbReference type="Proteomes" id="UP001165090">
    <property type="component" value="Unassembled WGS sequence"/>
</dbReference>
<keyword evidence="4" id="KW-1185">Reference proteome</keyword>
<organism evidence="3 4">
    <name type="scientific">Volvox africanus</name>
    <dbReference type="NCBI Taxonomy" id="51714"/>
    <lineage>
        <taxon>Eukaryota</taxon>
        <taxon>Viridiplantae</taxon>
        <taxon>Chlorophyta</taxon>
        <taxon>core chlorophytes</taxon>
        <taxon>Chlorophyceae</taxon>
        <taxon>CS clade</taxon>
        <taxon>Chlamydomonadales</taxon>
        <taxon>Volvocaceae</taxon>
        <taxon>Volvox</taxon>
    </lineage>
</organism>
<evidence type="ECO:0000313" key="3">
    <source>
        <dbReference type="EMBL" id="GLI69201.1"/>
    </source>
</evidence>
<feature type="region of interest" description="Disordered" evidence="2">
    <location>
        <begin position="223"/>
        <end position="257"/>
    </location>
</feature>
<dbReference type="EMBL" id="BSDZ01000080">
    <property type="protein sequence ID" value="GLI69201.1"/>
    <property type="molecule type" value="Genomic_DNA"/>
</dbReference>
<gene>
    <name evidence="3" type="ORF">VaNZ11_013773</name>
</gene>
<evidence type="ECO:0000313" key="4">
    <source>
        <dbReference type="Proteomes" id="UP001165090"/>
    </source>
</evidence>
<evidence type="ECO:0000256" key="1">
    <source>
        <dbReference type="SAM" id="Coils"/>
    </source>
</evidence>
<proteinExistence type="predicted"/>
<protein>
    <submittedName>
        <fullName evidence="3">Uncharacterized protein</fullName>
    </submittedName>
</protein>
<comment type="caution">
    <text evidence="3">The sequence shown here is derived from an EMBL/GenBank/DDBJ whole genome shotgun (WGS) entry which is preliminary data.</text>
</comment>
<evidence type="ECO:0000256" key="2">
    <source>
        <dbReference type="SAM" id="MobiDB-lite"/>
    </source>
</evidence>
<sequence>MALMAKDYQHTFQDLDKRAMAPEYNLNQIYQNLDSLPDPLAAVLRVVEARNKREAEEQQRREANRRLQEQLARKHDELAQKDLADAAAEEQMQDANLPAVVPEEVKEPEVMEALCLVPSQPLPVVDLSPLGLPVSISRGEALAMLQQLMITGQLFAYVGAFDGQSAGPVLKVLFHIVAFDENPFSAYQQLMRYYNEADREDMGWVPTLQDFFTSLTTLGYQPPKGHGAAGGGSRKRSSTSPRGESAGGGSSSSGSGGGGEISLSRLFNLQGLLRLLADLTRLHLQGRVDLGFGNQDQATGKGLITALLRFLLDPRLSAVMHADVCTALELLMQPWDDTLWRRICDETALTAAEAGPSHRAAYRVVTAVQGLSERLRTWQQHAAMQLLRRTLPQGLAGGSGSAGSHRGQVGVDIRQVQALLGKASPAAVRTLLSGMGRSARDRGTSGAAAAGVDYWRLLTVLQCAHLVVWTAVHITEGEEEEEMVRWIAAYFKYVEQSLRGQQPTVMRIKVFLADALTNYDMLGSNDLLVETKE</sequence>
<feature type="compositionally biased region" description="Gly residues" evidence="2">
    <location>
        <begin position="245"/>
        <end position="257"/>
    </location>
</feature>
<reference evidence="3 4" key="1">
    <citation type="journal article" date="2023" name="IScience">
        <title>Expanded male sex-determining region conserved during the evolution of homothallism in the green alga Volvox.</title>
        <authorList>
            <person name="Yamamoto K."/>
            <person name="Matsuzaki R."/>
            <person name="Mahakham W."/>
            <person name="Heman W."/>
            <person name="Sekimoto H."/>
            <person name="Kawachi M."/>
            <person name="Minakuchi Y."/>
            <person name="Toyoda A."/>
            <person name="Nozaki H."/>
        </authorList>
    </citation>
    <scope>NUCLEOTIDE SEQUENCE [LARGE SCALE GENOMIC DNA]</scope>
    <source>
        <strain evidence="3 4">NIES-4468</strain>
    </source>
</reference>